<evidence type="ECO:0000256" key="7">
    <source>
        <dbReference type="ARBA" id="ARBA00022722"/>
    </source>
</evidence>
<evidence type="ECO:0000256" key="3">
    <source>
        <dbReference type="ARBA" id="ARBA00004173"/>
    </source>
</evidence>
<evidence type="ECO:0000256" key="13">
    <source>
        <dbReference type="ARBA" id="ARBA00022946"/>
    </source>
</evidence>
<keyword evidence="6" id="KW-0819">tRNA processing</keyword>
<dbReference type="InterPro" id="IPR002885">
    <property type="entry name" value="PPR_rpt"/>
</dbReference>
<evidence type="ECO:0000256" key="17">
    <source>
        <dbReference type="SAM" id="MobiDB-lite"/>
    </source>
</evidence>
<dbReference type="PANTHER" id="PTHR13547">
    <property type="match status" value="1"/>
</dbReference>
<sequence>MSESEQQQKTKKRASSPSSQPTKKAKKVKTKHLDPKILELRRTIQLSCGSNNLHKAIEAYERLHVKESIKMEPQSYYNLMNLCEGLTDRQSVHVGTPKTSKASFKDEETEIEPFAKEYTLEERRKYAFQLKKEMDEMNLPLTENAYTALIRILCKSHDIPEAVKLLDQAEATPQCKPKLRMYSSIISLCCDVGDLDGALSIWARMSSIQRKNKKGTEVIVMEPTEKEYCAIMKCATMLGDVKVMDRVLGDLAEDVLIPSMETTDAIVSWFRSEHSSRLESNTCFDSALDIVKNLPERQSISLGPLQVLVQSDFDRGMIQWEVSNDVPIDCKTGTLKSGCLTGKTLKPVPVTSDAWKAMLEMNERIVLKGELEEHGKMTEFAGGGKGKKRFVDQDQLDKREQYWKEFLVFLEEKYGKPYNEEEEAESCKKRLDFVIDGANIGYYKQNFAKSPKHVDYNQIDAVIQHIEKQNMSVLVFLHSRHFTKKMMPHWAEKIVNRWEEKGILYRTPFGSNDDWFWMHAALWCGRHTFVLSNDEMRDHHFQMCAHRMFLRWKERQQVHFDIFGGKKIDLFYPDVYSRRIQKLDEKCLVIPKPKRGDENRFLDGAHEADESAPIEETYVCIKQRNS</sequence>
<evidence type="ECO:0000259" key="18">
    <source>
        <dbReference type="Pfam" id="PF16953"/>
    </source>
</evidence>
<reference evidence="20 21" key="1">
    <citation type="journal article" date="2021" name="Sci. Rep.">
        <title>The genome of the diatom Chaetoceros tenuissimus carries an ancient integrated fragment of an extant virus.</title>
        <authorList>
            <person name="Hongo Y."/>
            <person name="Kimura K."/>
            <person name="Takaki Y."/>
            <person name="Yoshida Y."/>
            <person name="Baba S."/>
            <person name="Kobayashi G."/>
            <person name="Nagasaki K."/>
            <person name="Hano T."/>
            <person name="Tomaru Y."/>
        </authorList>
    </citation>
    <scope>NUCLEOTIDE SEQUENCE [LARGE SCALE GENOMIC DNA]</scope>
    <source>
        <strain evidence="20 21">NIES-3715</strain>
    </source>
</reference>
<evidence type="ECO:0000256" key="16">
    <source>
        <dbReference type="ARBA" id="ARBA00044559"/>
    </source>
</evidence>
<dbReference type="EC" id="3.1.26.5" evidence="5"/>
<dbReference type="GO" id="GO:0004526">
    <property type="term" value="F:ribonuclease P activity"/>
    <property type="evidence" value="ECO:0007669"/>
    <property type="project" value="UniProtKB-EC"/>
</dbReference>
<dbReference type="Gene3D" id="1.25.40.10">
    <property type="entry name" value="Tetratricopeptide repeat domain"/>
    <property type="match status" value="1"/>
</dbReference>
<feature type="region of interest" description="Disordered" evidence="17">
    <location>
        <begin position="1"/>
        <end position="32"/>
    </location>
</feature>
<organism evidence="20 21">
    <name type="scientific">Chaetoceros tenuissimus</name>
    <dbReference type="NCBI Taxonomy" id="426638"/>
    <lineage>
        <taxon>Eukaryota</taxon>
        <taxon>Sar</taxon>
        <taxon>Stramenopiles</taxon>
        <taxon>Ochrophyta</taxon>
        <taxon>Bacillariophyta</taxon>
        <taxon>Coscinodiscophyceae</taxon>
        <taxon>Chaetocerotophycidae</taxon>
        <taxon>Chaetocerotales</taxon>
        <taxon>Chaetocerotaceae</taxon>
        <taxon>Chaetoceros</taxon>
    </lineage>
</organism>
<dbReference type="Pfam" id="PF16953">
    <property type="entry name" value="PRORP"/>
    <property type="match status" value="1"/>
</dbReference>
<evidence type="ECO:0000256" key="15">
    <source>
        <dbReference type="ARBA" id="ARBA00044536"/>
    </source>
</evidence>
<dbReference type="InterPro" id="IPR033495">
    <property type="entry name" value="MRPP3_PIN_dom"/>
</dbReference>
<evidence type="ECO:0000256" key="5">
    <source>
        <dbReference type="ARBA" id="ARBA00012179"/>
    </source>
</evidence>
<comment type="cofactor">
    <cofactor evidence="2">
        <name>Mg(2+)</name>
        <dbReference type="ChEBI" id="CHEBI:18420"/>
    </cofactor>
</comment>
<evidence type="ECO:0000256" key="2">
    <source>
        <dbReference type="ARBA" id="ARBA00001946"/>
    </source>
</evidence>
<comment type="subcellular location">
    <subcellularLocation>
        <location evidence="3">Mitochondrion</location>
    </subcellularLocation>
</comment>
<keyword evidence="7" id="KW-0540">Nuclease</keyword>
<gene>
    <name evidence="20" type="ORF">CTEN210_03109</name>
</gene>
<dbReference type="InterPro" id="IPR031595">
    <property type="entry name" value="PRORP_C"/>
</dbReference>
<keyword evidence="12" id="KW-0460">Magnesium</keyword>
<comment type="similarity">
    <text evidence="4">Belongs to the PPR family. P subfamily.</text>
</comment>
<protein>
    <recommendedName>
        <fullName evidence="15">Mitochondrial ribonuclease P catalytic subunit</fullName>
        <ecNumber evidence="5">3.1.26.5</ecNumber>
    </recommendedName>
    <alternativeName>
        <fullName evidence="16">Mitochondrial ribonuclease P protein 3</fullName>
    </alternativeName>
</protein>
<evidence type="ECO:0000256" key="9">
    <source>
        <dbReference type="ARBA" id="ARBA00022737"/>
    </source>
</evidence>
<evidence type="ECO:0000256" key="11">
    <source>
        <dbReference type="ARBA" id="ARBA00022833"/>
    </source>
</evidence>
<dbReference type="InterPro" id="IPR011990">
    <property type="entry name" value="TPR-like_helical_dom_sf"/>
</dbReference>
<evidence type="ECO:0000256" key="4">
    <source>
        <dbReference type="ARBA" id="ARBA00007626"/>
    </source>
</evidence>
<evidence type="ECO:0000256" key="1">
    <source>
        <dbReference type="ARBA" id="ARBA00000928"/>
    </source>
</evidence>
<evidence type="ECO:0000259" key="19">
    <source>
        <dbReference type="Pfam" id="PF17177"/>
    </source>
</evidence>
<evidence type="ECO:0000256" key="10">
    <source>
        <dbReference type="ARBA" id="ARBA00022801"/>
    </source>
</evidence>
<accession>A0AAD3CL33</accession>
<keyword evidence="11" id="KW-0862">Zinc</keyword>
<comment type="caution">
    <text evidence="20">The sequence shown here is derived from an EMBL/GenBank/DDBJ whole genome shotgun (WGS) entry which is preliminary data.</text>
</comment>
<dbReference type="InterPro" id="IPR033443">
    <property type="entry name" value="PROP1-like_PPR_dom"/>
</dbReference>
<evidence type="ECO:0000256" key="8">
    <source>
        <dbReference type="ARBA" id="ARBA00022723"/>
    </source>
</evidence>
<keyword evidence="13" id="KW-0809">Transit peptide</keyword>
<dbReference type="GO" id="GO:0046872">
    <property type="term" value="F:metal ion binding"/>
    <property type="evidence" value="ECO:0007669"/>
    <property type="project" value="UniProtKB-KW"/>
</dbReference>
<keyword evidence="14" id="KW-0496">Mitochondrion</keyword>
<evidence type="ECO:0000256" key="14">
    <source>
        <dbReference type="ARBA" id="ARBA00023128"/>
    </source>
</evidence>
<evidence type="ECO:0000313" key="20">
    <source>
        <dbReference type="EMBL" id="GFH46635.1"/>
    </source>
</evidence>
<dbReference type="GO" id="GO:0005739">
    <property type="term" value="C:mitochondrion"/>
    <property type="evidence" value="ECO:0007669"/>
    <property type="project" value="UniProtKB-SubCell"/>
</dbReference>
<proteinExistence type="inferred from homology"/>
<feature type="domain" description="PROP1-like PPR" evidence="19">
    <location>
        <begin position="39"/>
        <end position="276"/>
    </location>
</feature>
<keyword evidence="8" id="KW-0479">Metal-binding</keyword>
<keyword evidence="10" id="KW-0378">Hydrolase</keyword>
<dbReference type="Proteomes" id="UP001054902">
    <property type="component" value="Unassembled WGS sequence"/>
</dbReference>
<dbReference type="CDD" id="cd18718">
    <property type="entry name" value="PIN_PRORP"/>
    <property type="match status" value="1"/>
</dbReference>
<dbReference type="EMBL" id="BLLK01000022">
    <property type="protein sequence ID" value="GFH46635.1"/>
    <property type="molecule type" value="Genomic_DNA"/>
</dbReference>
<keyword evidence="9" id="KW-0677">Repeat</keyword>
<evidence type="ECO:0000256" key="6">
    <source>
        <dbReference type="ARBA" id="ARBA00022694"/>
    </source>
</evidence>
<keyword evidence="21" id="KW-1185">Reference proteome</keyword>
<dbReference type="GO" id="GO:0001682">
    <property type="term" value="P:tRNA 5'-leader removal"/>
    <property type="evidence" value="ECO:0007669"/>
    <property type="project" value="TreeGrafter"/>
</dbReference>
<evidence type="ECO:0000256" key="12">
    <source>
        <dbReference type="ARBA" id="ARBA00022842"/>
    </source>
</evidence>
<dbReference type="Gene3D" id="3.40.50.11980">
    <property type="match status" value="1"/>
</dbReference>
<dbReference type="AlphaFoldDB" id="A0AAD3CL33"/>
<feature type="domain" description="PRORP" evidence="18">
    <location>
        <begin position="430"/>
        <end position="591"/>
    </location>
</feature>
<name>A0AAD3CL33_9STRA</name>
<dbReference type="Pfam" id="PF17177">
    <property type="entry name" value="PPR_long"/>
    <property type="match status" value="1"/>
</dbReference>
<comment type="catalytic activity">
    <reaction evidence="1">
        <text>Endonucleolytic cleavage of RNA, removing 5'-extranucleotides from tRNA precursor.</text>
        <dbReference type="EC" id="3.1.26.5"/>
    </reaction>
</comment>
<dbReference type="NCBIfam" id="TIGR00756">
    <property type="entry name" value="PPR"/>
    <property type="match status" value="1"/>
</dbReference>
<dbReference type="PANTHER" id="PTHR13547:SF1">
    <property type="entry name" value="MITOCHONDRIAL RIBONUCLEASE P CATALYTIC SUBUNIT"/>
    <property type="match status" value="1"/>
</dbReference>
<evidence type="ECO:0000313" key="21">
    <source>
        <dbReference type="Proteomes" id="UP001054902"/>
    </source>
</evidence>